<evidence type="ECO:0000256" key="5">
    <source>
        <dbReference type="ARBA" id="ARBA00023277"/>
    </source>
</evidence>
<proteinExistence type="inferred from homology"/>
<evidence type="ECO:0000256" key="2">
    <source>
        <dbReference type="ARBA" id="ARBA00006906"/>
    </source>
</evidence>
<dbReference type="InterPro" id="IPR013785">
    <property type="entry name" value="Aldolase_TIM"/>
</dbReference>
<evidence type="ECO:0000313" key="7">
    <source>
        <dbReference type="Proteomes" id="UP001165283"/>
    </source>
</evidence>
<dbReference type="CDD" id="cd00452">
    <property type="entry name" value="KDPG_aldolase"/>
    <property type="match status" value="1"/>
</dbReference>
<accession>A0ABT1ACA1</accession>
<keyword evidence="4" id="KW-0456">Lyase</keyword>
<evidence type="ECO:0000256" key="3">
    <source>
        <dbReference type="ARBA" id="ARBA00011233"/>
    </source>
</evidence>
<evidence type="ECO:0000313" key="6">
    <source>
        <dbReference type="EMBL" id="MCO1660628.1"/>
    </source>
</evidence>
<dbReference type="EMBL" id="JAGSOV010000087">
    <property type="protein sequence ID" value="MCO1660628.1"/>
    <property type="molecule type" value="Genomic_DNA"/>
</dbReference>
<comment type="subunit">
    <text evidence="3">Homotrimer.</text>
</comment>
<organism evidence="6 7">
    <name type="scientific">Pseudonocardia humida</name>
    <dbReference type="NCBI Taxonomy" id="2800819"/>
    <lineage>
        <taxon>Bacteria</taxon>
        <taxon>Bacillati</taxon>
        <taxon>Actinomycetota</taxon>
        <taxon>Actinomycetes</taxon>
        <taxon>Pseudonocardiales</taxon>
        <taxon>Pseudonocardiaceae</taxon>
        <taxon>Pseudonocardia</taxon>
    </lineage>
</organism>
<dbReference type="RefSeq" id="WP_252446169.1">
    <property type="nucleotide sequence ID" value="NZ_JAGSOV010000087.1"/>
</dbReference>
<comment type="caution">
    <text evidence="6">The sequence shown here is derived from an EMBL/GenBank/DDBJ whole genome shotgun (WGS) entry which is preliminary data.</text>
</comment>
<keyword evidence="5" id="KW-0119">Carbohydrate metabolism</keyword>
<dbReference type="PANTHER" id="PTHR30246:SF1">
    <property type="entry name" value="2-DEHYDRO-3-DEOXY-6-PHOSPHOGALACTONATE ALDOLASE-RELATED"/>
    <property type="match status" value="1"/>
</dbReference>
<dbReference type="InterPro" id="IPR000887">
    <property type="entry name" value="Aldlse_KDPG_KHG"/>
</dbReference>
<reference evidence="6" key="1">
    <citation type="submission" date="2021-04" db="EMBL/GenBank/DDBJ databases">
        <title>Pseudonocardia sp. nov., isolated from sandy soil of mangrove forest.</title>
        <authorList>
            <person name="Zan Z."/>
            <person name="Huang R."/>
            <person name="Liu W."/>
        </authorList>
    </citation>
    <scope>NUCLEOTIDE SEQUENCE</scope>
    <source>
        <strain evidence="6">S2-4</strain>
    </source>
</reference>
<evidence type="ECO:0000256" key="4">
    <source>
        <dbReference type="ARBA" id="ARBA00023239"/>
    </source>
</evidence>
<comment type="pathway">
    <text evidence="1">Carbohydrate acid metabolism.</text>
</comment>
<protein>
    <submittedName>
        <fullName evidence="6">Bifunctional 4-hydroxy-2-oxoglutarate aldolase/2-dehydro-3-deoxy-phosphogluconate aldolase</fullName>
    </submittedName>
</protein>
<gene>
    <name evidence="6" type="ORF">KDL28_36825</name>
</gene>
<dbReference type="PANTHER" id="PTHR30246">
    <property type="entry name" value="2-KETO-3-DEOXY-6-PHOSPHOGLUCONATE ALDOLASE"/>
    <property type="match status" value="1"/>
</dbReference>
<keyword evidence="7" id="KW-1185">Reference proteome</keyword>
<sequence>MSRNGVLSHETLADLLRSARVLPVLRSPSPDAARAHVDALVGAGLPVVELTTTTPDWPTALAAAGHDHPGLLLGVGTVREPDDVRRAHDAGARFLVTPWPAPDVRLAAGEIGLVLVEGGLTPGEIAQASGRGIAKLFPAHVGGPEYLRSLRPVLPDARIVPTGGVGLADVAQWLDAGALAVGVGSDLLRALESDPARVAEQLAALTGARG</sequence>
<comment type="similarity">
    <text evidence="2">Belongs to the KHG/KDPG aldolase family.</text>
</comment>
<name>A0ABT1ACA1_9PSEU</name>
<dbReference type="Gene3D" id="3.20.20.70">
    <property type="entry name" value="Aldolase class I"/>
    <property type="match status" value="1"/>
</dbReference>
<evidence type="ECO:0000256" key="1">
    <source>
        <dbReference type="ARBA" id="ARBA00004761"/>
    </source>
</evidence>
<dbReference type="Pfam" id="PF01081">
    <property type="entry name" value="Aldolase"/>
    <property type="match status" value="1"/>
</dbReference>
<dbReference type="Proteomes" id="UP001165283">
    <property type="component" value="Unassembled WGS sequence"/>
</dbReference>
<dbReference type="SUPFAM" id="SSF51569">
    <property type="entry name" value="Aldolase"/>
    <property type="match status" value="1"/>
</dbReference>